<reference evidence="2 3" key="1">
    <citation type="submission" date="2018-09" db="EMBL/GenBank/DDBJ databases">
        <title>Insights into the microbiota of Asian seabass (Lates calcarifer) with tenacibaculosis symptoms and description of sp. nov. Tenacibaculum singaporense.</title>
        <authorList>
            <person name="Miyake S."/>
            <person name="Soh M."/>
            <person name="Azman M.N."/>
            <person name="Ngoh S.Y."/>
            <person name="Orban L."/>
            <person name="Seedorf H."/>
        </authorList>
    </citation>
    <scope>NUCLEOTIDE SEQUENCE [LARGE SCALE GENOMIC DNA]</scope>
    <source>
        <strain evidence="2 3">DSM 13764</strain>
    </source>
</reference>
<evidence type="ECO:0000313" key="3">
    <source>
        <dbReference type="Proteomes" id="UP000269693"/>
    </source>
</evidence>
<evidence type="ECO:0000313" key="2">
    <source>
        <dbReference type="EMBL" id="AZJ33306.1"/>
    </source>
</evidence>
<keyword evidence="3" id="KW-1185">Reference proteome</keyword>
<sequence length="210" mass="24544">MDYKLLNKKKMKKILYILLLSSFFMNAQEHDTTRKWKLELGYTTDIINTSFGKHYGFVFKAKRKLLESKKITLMVGAAYQNSFINEDENMFTGFVDGYTRDLSVVGLVDFSFYPFNKRRFYMSIQPFLGYTNLKSKGSLYIDHIGVYEKYKNSHSYFNYGMINSLGYTFNRVTITFDVWSSLKGILDSGRFRPGDFDSRLFFGMGVGYTL</sequence>
<gene>
    <name evidence="2" type="ORF">D6200_12345</name>
</gene>
<feature type="signal peptide" evidence="1">
    <location>
        <begin position="1"/>
        <end position="27"/>
    </location>
</feature>
<accession>A0ABN5T7G6</accession>
<name>A0ABN5T7G6_9FLAO</name>
<evidence type="ECO:0008006" key="4">
    <source>
        <dbReference type="Google" id="ProtNLM"/>
    </source>
</evidence>
<feature type="chain" id="PRO_5047357154" description="Outer membrane protein beta-barrel domain-containing protein" evidence="1">
    <location>
        <begin position="28"/>
        <end position="210"/>
    </location>
</feature>
<protein>
    <recommendedName>
        <fullName evidence="4">Outer membrane protein beta-barrel domain-containing protein</fullName>
    </recommendedName>
</protein>
<proteinExistence type="predicted"/>
<evidence type="ECO:0000256" key="1">
    <source>
        <dbReference type="SAM" id="SignalP"/>
    </source>
</evidence>
<dbReference type="EMBL" id="CP032544">
    <property type="protein sequence ID" value="AZJ33306.1"/>
    <property type="molecule type" value="Genomic_DNA"/>
</dbReference>
<dbReference type="Proteomes" id="UP000269693">
    <property type="component" value="Chromosome"/>
</dbReference>
<organism evidence="2 3">
    <name type="scientific">Tenacibaculum mesophilum</name>
    <dbReference type="NCBI Taxonomy" id="104268"/>
    <lineage>
        <taxon>Bacteria</taxon>
        <taxon>Pseudomonadati</taxon>
        <taxon>Bacteroidota</taxon>
        <taxon>Flavobacteriia</taxon>
        <taxon>Flavobacteriales</taxon>
        <taxon>Flavobacteriaceae</taxon>
        <taxon>Tenacibaculum</taxon>
    </lineage>
</organism>
<keyword evidence="1" id="KW-0732">Signal</keyword>